<dbReference type="OrthoDB" id="4205682at2"/>
<name>A0A640SKB7_9ACTN</name>
<accession>A0A640SKB7</accession>
<organism evidence="2 3">
    <name type="scientific">Streptomyces caniferus</name>
    <dbReference type="NCBI Taxonomy" id="285557"/>
    <lineage>
        <taxon>Bacteria</taxon>
        <taxon>Bacillati</taxon>
        <taxon>Actinomycetota</taxon>
        <taxon>Actinomycetes</taxon>
        <taxon>Kitasatosporales</taxon>
        <taxon>Streptomycetaceae</taxon>
        <taxon>Streptomyces</taxon>
    </lineage>
</organism>
<comment type="caution">
    <text evidence="2">The sequence shown here is derived from an EMBL/GenBank/DDBJ whole genome shotgun (WGS) entry which is preliminary data.</text>
</comment>
<feature type="chain" id="PRO_5024969827" description="Lipoprotein" evidence="1">
    <location>
        <begin position="37"/>
        <end position="166"/>
    </location>
</feature>
<dbReference type="Proteomes" id="UP000435837">
    <property type="component" value="Unassembled WGS sequence"/>
</dbReference>
<evidence type="ECO:0000256" key="1">
    <source>
        <dbReference type="SAM" id="SignalP"/>
    </source>
</evidence>
<dbReference type="AlphaFoldDB" id="A0A640SKB7"/>
<evidence type="ECO:0008006" key="4">
    <source>
        <dbReference type="Google" id="ProtNLM"/>
    </source>
</evidence>
<protein>
    <recommendedName>
        <fullName evidence="4">Lipoprotein</fullName>
    </recommendedName>
</protein>
<dbReference type="PROSITE" id="PS51257">
    <property type="entry name" value="PROKAR_LIPOPROTEIN"/>
    <property type="match status" value="1"/>
</dbReference>
<dbReference type="EMBL" id="BLIN01000005">
    <property type="protein sequence ID" value="GFE11538.1"/>
    <property type="molecule type" value="Genomic_DNA"/>
</dbReference>
<sequence length="166" mass="17395">MNRITKTARRHTSAIGAALACVAVLGSVATATGANAATAAAHTARPATAAHSAQTPYVMNHAGEENADKGKAERRPERLVLSEYTAMGNLHWKQWGAKKAVATGEVSGIWCVRTCLDKPLKGTLTLSDPKTVHGKKVFSSFTLKLAGGNGAYDAEDLDGKRPLATI</sequence>
<feature type="signal peptide" evidence="1">
    <location>
        <begin position="1"/>
        <end position="36"/>
    </location>
</feature>
<dbReference type="GeneID" id="96637291"/>
<reference evidence="2 3" key="1">
    <citation type="submission" date="2019-12" db="EMBL/GenBank/DDBJ databases">
        <title>Whole genome shotgun sequence of Streptomyces caniferus NBRC 15389.</title>
        <authorList>
            <person name="Ichikawa N."/>
            <person name="Kimura A."/>
            <person name="Kitahashi Y."/>
            <person name="Komaki H."/>
            <person name="Tamura T."/>
        </authorList>
    </citation>
    <scope>NUCLEOTIDE SEQUENCE [LARGE SCALE GENOMIC DNA]</scope>
    <source>
        <strain evidence="2 3">NBRC 15389</strain>
    </source>
</reference>
<evidence type="ECO:0000313" key="2">
    <source>
        <dbReference type="EMBL" id="GFE11538.1"/>
    </source>
</evidence>
<proteinExistence type="predicted"/>
<evidence type="ECO:0000313" key="3">
    <source>
        <dbReference type="Proteomes" id="UP000435837"/>
    </source>
</evidence>
<keyword evidence="1" id="KW-0732">Signal</keyword>
<dbReference type="RefSeq" id="WP_159482151.1">
    <property type="nucleotide sequence ID" value="NZ_BAAATH010000001.1"/>
</dbReference>
<gene>
    <name evidence="2" type="ORF">Scani_78060</name>
</gene>